<evidence type="ECO:0000256" key="1">
    <source>
        <dbReference type="ARBA" id="ARBA00004921"/>
    </source>
</evidence>
<dbReference type="PROSITE" id="PS51748">
    <property type="entry name" value="HEXOKINASE_2"/>
    <property type="match status" value="1"/>
</dbReference>
<evidence type="ECO:0000256" key="7">
    <source>
        <dbReference type="ARBA" id="ARBA00022840"/>
    </source>
</evidence>
<reference evidence="12" key="2">
    <citation type="journal article" date="2021" name="PeerJ">
        <title>Extensive microbial diversity within the chicken gut microbiome revealed by metagenomics and culture.</title>
        <authorList>
            <person name="Gilroy R."/>
            <person name="Ravi A."/>
            <person name="Getino M."/>
            <person name="Pursley I."/>
            <person name="Horton D.L."/>
            <person name="Alikhan N.F."/>
            <person name="Baker D."/>
            <person name="Gharbi K."/>
            <person name="Hall N."/>
            <person name="Watson M."/>
            <person name="Adriaenssens E.M."/>
            <person name="Foster-Nyarko E."/>
            <person name="Jarju S."/>
            <person name="Secka A."/>
            <person name="Antonio M."/>
            <person name="Oren A."/>
            <person name="Chaudhuri R.R."/>
            <person name="La Ragione R."/>
            <person name="Hildebrand F."/>
            <person name="Pallen M.J."/>
        </authorList>
    </citation>
    <scope>NUCLEOTIDE SEQUENCE</scope>
    <source>
        <strain evidence="12">35461</strain>
    </source>
</reference>
<dbReference type="PANTHER" id="PTHR19443">
    <property type="entry name" value="HEXOKINASE"/>
    <property type="match status" value="1"/>
</dbReference>
<dbReference type="Pfam" id="PF00349">
    <property type="entry name" value="Hexokinase_1"/>
    <property type="match status" value="1"/>
</dbReference>
<evidence type="ECO:0000256" key="3">
    <source>
        <dbReference type="ARBA" id="ARBA00009225"/>
    </source>
</evidence>
<dbReference type="InterPro" id="IPR043129">
    <property type="entry name" value="ATPase_NBD"/>
</dbReference>
<evidence type="ECO:0000313" key="12">
    <source>
        <dbReference type="EMBL" id="HIV09008.1"/>
    </source>
</evidence>
<organism evidence="12 13">
    <name type="scientific">Candidatus Spyradenecus faecavium</name>
    <dbReference type="NCBI Taxonomy" id="2840947"/>
    <lineage>
        <taxon>Bacteria</taxon>
        <taxon>Pseudomonadati</taxon>
        <taxon>Lentisphaerota</taxon>
        <taxon>Lentisphaeria</taxon>
        <taxon>Lentisphaerales</taxon>
        <taxon>Lentisphaeraceae</taxon>
        <taxon>Lentisphaeraceae incertae sedis</taxon>
        <taxon>Candidatus Spyradenecus</taxon>
    </lineage>
</organism>
<evidence type="ECO:0000256" key="9">
    <source>
        <dbReference type="ARBA" id="ARBA00047905"/>
    </source>
</evidence>
<comment type="pathway">
    <text evidence="2">Carbohydrate metabolism.</text>
</comment>
<dbReference type="Pfam" id="PF03727">
    <property type="entry name" value="Hexokinase_2"/>
    <property type="match status" value="1"/>
</dbReference>
<dbReference type="AlphaFoldDB" id="A0A9D1NMB7"/>
<evidence type="ECO:0008006" key="14">
    <source>
        <dbReference type="Google" id="ProtNLM"/>
    </source>
</evidence>
<dbReference type="SUPFAM" id="SSF53067">
    <property type="entry name" value="Actin-like ATPase domain"/>
    <property type="match status" value="2"/>
</dbReference>
<dbReference type="Proteomes" id="UP000886845">
    <property type="component" value="Unassembled WGS sequence"/>
</dbReference>
<comment type="caution">
    <text evidence="12">The sequence shown here is derived from an EMBL/GenBank/DDBJ whole genome shotgun (WGS) entry which is preliminary data.</text>
</comment>
<keyword evidence="5" id="KW-0547">Nucleotide-binding</keyword>
<dbReference type="GO" id="GO:0006096">
    <property type="term" value="P:glycolytic process"/>
    <property type="evidence" value="ECO:0007669"/>
    <property type="project" value="UniProtKB-KW"/>
</dbReference>
<keyword evidence="6" id="KW-0418">Kinase</keyword>
<evidence type="ECO:0000259" key="11">
    <source>
        <dbReference type="Pfam" id="PF03727"/>
    </source>
</evidence>
<dbReference type="InterPro" id="IPR001312">
    <property type="entry name" value="Hexokinase"/>
</dbReference>
<keyword evidence="4" id="KW-0808">Transferase</keyword>
<protein>
    <recommendedName>
        <fullName evidence="14">Hexokinase</fullName>
    </recommendedName>
</protein>
<dbReference type="InterPro" id="IPR022673">
    <property type="entry name" value="Hexokinase_C"/>
</dbReference>
<dbReference type="PRINTS" id="PR00475">
    <property type="entry name" value="HEXOKINASE"/>
</dbReference>
<dbReference type="GO" id="GO:0006006">
    <property type="term" value="P:glucose metabolic process"/>
    <property type="evidence" value="ECO:0007669"/>
    <property type="project" value="TreeGrafter"/>
</dbReference>
<dbReference type="GO" id="GO:0008865">
    <property type="term" value="F:fructokinase activity"/>
    <property type="evidence" value="ECO:0007669"/>
    <property type="project" value="TreeGrafter"/>
</dbReference>
<dbReference type="CDD" id="cd24000">
    <property type="entry name" value="ASKHA_NBD_HK"/>
    <property type="match status" value="1"/>
</dbReference>
<gene>
    <name evidence="12" type="ORF">IAC79_02695</name>
</gene>
<dbReference type="PANTHER" id="PTHR19443:SF16">
    <property type="entry name" value="HEXOKINASE TYPE 1-RELATED"/>
    <property type="match status" value="1"/>
</dbReference>
<dbReference type="GO" id="GO:0004340">
    <property type="term" value="F:glucokinase activity"/>
    <property type="evidence" value="ECO:0007669"/>
    <property type="project" value="TreeGrafter"/>
</dbReference>
<keyword evidence="7" id="KW-0067">ATP-binding</keyword>
<dbReference type="EMBL" id="DVOR01000086">
    <property type="protein sequence ID" value="HIV09008.1"/>
    <property type="molecule type" value="Genomic_DNA"/>
</dbReference>
<accession>A0A9D1NMB7</accession>
<dbReference type="GO" id="GO:0005536">
    <property type="term" value="F:D-glucose binding"/>
    <property type="evidence" value="ECO:0007669"/>
    <property type="project" value="InterPro"/>
</dbReference>
<evidence type="ECO:0000256" key="4">
    <source>
        <dbReference type="ARBA" id="ARBA00022679"/>
    </source>
</evidence>
<evidence type="ECO:0000256" key="6">
    <source>
        <dbReference type="ARBA" id="ARBA00022777"/>
    </source>
</evidence>
<comment type="catalytic activity">
    <reaction evidence="9">
        <text>D-fructose + ATP = D-fructose 6-phosphate + ADP + H(+)</text>
        <dbReference type="Rhea" id="RHEA:16125"/>
        <dbReference type="ChEBI" id="CHEBI:15378"/>
        <dbReference type="ChEBI" id="CHEBI:30616"/>
        <dbReference type="ChEBI" id="CHEBI:37721"/>
        <dbReference type="ChEBI" id="CHEBI:61527"/>
        <dbReference type="ChEBI" id="CHEBI:456216"/>
        <dbReference type="EC" id="2.7.1.1"/>
    </reaction>
    <physiologicalReaction direction="left-to-right" evidence="9">
        <dbReference type="Rhea" id="RHEA:16126"/>
    </physiologicalReaction>
</comment>
<comment type="pathway">
    <text evidence="1">Carbohydrate degradation.</text>
</comment>
<evidence type="ECO:0000256" key="8">
    <source>
        <dbReference type="ARBA" id="ARBA00023152"/>
    </source>
</evidence>
<dbReference type="InterPro" id="IPR022672">
    <property type="entry name" value="Hexokinase_N"/>
</dbReference>
<dbReference type="GO" id="GO:0001678">
    <property type="term" value="P:intracellular glucose homeostasis"/>
    <property type="evidence" value="ECO:0007669"/>
    <property type="project" value="InterPro"/>
</dbReference>
<proteinExistence type="inferred from homology"/>
<name>A0A9D1NMB7_9BACT</name>
<feature type="domain" description="Hexokinase C-terminal" evidence="11">
    <location>
        <begin position="194"/>
        <end position="414"/>
    </location>
</feature>
<comment type="similarity">
    <text evidence="3">Belongs to the hexokinase family.</text>
</comment>
<feature type="domain" description="Hexokinase N-terminal" evidence="10">
    <location>
        <begin position="13"/>
        <end position="181"/>
    </location>
</feature>
<dbReference type="Gene3D" id="3.30.420.40">
    <property type="match status" value="1"/>
</dbReference>
<evidence type="ECO:0000256" key="5">
    <source>
        <dbReference type="ARBA" id="ARBA00022741"/>
    </source>
</evidence>
<keyword evidence="8" id="KW-0324">Glycolysis</keyword>
<reference evidence="12" key="1">
    <citation type="submission" date="2020-10" db="EMBL/GenBank/DDBJ databases">
        <authorList>
            <person name="Gilroy R."/>
        </authorList>
    </citation>
    <scope>NUCLEOTIDE SEQUENCE</scope>
    <source>
        <strain evidence="12">35461</strain>
    </source>
</reference>
<sequence>MGFLQDNGLDLQAIDAQALLETFLDEMGAGLHGEGSLPMIPSDLHLPEGAIRDAEFPAFDVGGTNIRSARVRFGSSGAPTVEGLQRGFMPGSRGHVTHAEFYRILCAVLTGNLRPGETLGYCFSYPVDEGGRLLYWTKGIQADDIVGTDVRDDLAAALAERGLPGCRVRILNDTVAALLAAYAHGGTGDYAGVVGFILGTGTNTAYAERAERIVKRPDLTPGALVPVNCESGNFARFPHSAFDEAHEHAIGTGHGQWEHCISGAHLGDLGTIVLRAAADAGLLSPGLGDTVRSRGFSNIELDDFCAGRRDDVLFCTAAEARAVRALLIPLYERAALFAAINVAAAGIASARARGRDAGVIRVNADGSTLWKTACIPFVDRVRGHLETLLGPRGYTAEILRIDDAPLIGAALAAAAR</sequence>
<evidence type="ECO:0000313" key="13">
    <source>
        <dbReference type="Proteomes" id="UP000886845"/>
    </source>
</evidence>
<dbReference type="GO" id="GO:0005524">
    <property type="term" value="F:ATP binding"/>
    <property type="evidence" value="ECO:0007669"/>
    <property type="project" value="UniProtKB-KW"/>
</dbReference>
<dbReference type="Gene3D" id="3.40.367.20">
    <property type="match status" value="1"/>
</dbReference>
<evidence type="ECO:0000256" key="2">
    <source>
        <dbReference type="ARBA" id="ARBA00005007"/>
    </source>
</evidence>
<evidence type="ECO:0000259" key="10">
    <source>
        <dbReference type="Pfam" id="PF00349"/>
    </source>
</evidence>